<feature type="chain" id="PRO_5018675913" evidence="1">
    <location>
        <begin position="28"/>
        <end position="378"/>
    </location>
</feature>
<evidence type="ECO:0000256" key="1">
    <source>
        <dbReference type="SAM" id="SignalP"/>
    </source>
</evidence>
<reference evidence="2 3" key="1">
    <citation type="submission" date="2017-01" db="EMBL/GenBank/DDBJ databases">
        <title>The cable genome- insights into the physiology and evolution of filamentous bacteria capable of sulfide oxidation via long distance electron transfer.</title>
        <authorList>
            <person name="Schreiber L."/>
            <person name="Bjerg J.T."/>
            <person name="Boggild A."/>
            <person name="Van De Vossenberg J."/>
            <person name="Meysman F."/>
            <person name="Nielsen L.P."/>
            <person name="Schramm A."/>
            <person name="Kjeldsen K.U."/>
        </authorList>
    </citation>
    <scope>NUCLEOTIDE SEQUENCE [LARGE SCALE GENOMIC DNA]</scope>
    <source>
        <strain evidence="2">MCF</strain>
    </source>
</reference>
<dbReference type="Gene3D" id="2.40.160.10">
    <property type="entry name" value="Porin"/>
    <property type="match status" value="1"/>
</dbReference>
<protein>
    <submittedName>
        <fullName evidence="2">Outer membrane protein (Porin)</fullName>
    </submittedName>
</protein>
<dbReference type="SUPFAM" id="SSF56935">
    <property type="entry name" value="Porins"/>
    <property type="match status" value="1"/>
</dbReference>
<comment type="caution">
    <text evidence="2">The sequence shown here is derived from an EMBL/GenBank/DDBJ whole genome shotgun (WGS) entry which is preliminary data.</text>
</comment>
<sequence>MKKCYSTSAITMTVGAMLLGGAVSASALEVKSGYDNVQLKLYGHINRAVMSVDDGDESKVFHVDNTNSESRVGLKGKVKASESLTIGGNLEGQWQANPSDKVSMDEESISAELKERKIEVYFDFKKIGKFSIGKGQMASDDSSEVDLSGTALAGNSGVADAGGGFSFYDNTPAVLAEGEEAKSVTVSNVFDQMDGLSKKNRVRYDTPSLGGLSLGVSAGEKEMADAALTYSRELADGTQFKAAVAYSDPGKYYTQINGSASVLFGFGLNFTVAGGTRDLDKMPANGDDPTFMYGKIGYKAKIFSVGSTACSFDYGMFENVKNQDTEEEGTAYGVQVVQKLSNYNTELFAAYRNFELEDKTAADYEPITLAMGGVRLKF</sequence>
<proteinExistence type="predicted"/>
<name>A0A3S4TAH4_9BACT</name>
<gene>
    <name evidence="2" type="ORF">H206_00885</name>
</gene>
<evidence type="ECO:0000313" key="2">
    <source>
        <dbReference type="EMBL" id="RWX46444.1"/>
    </source>
</evidence>
<dbReference type="EMBL" id="MTKO01000064">
    <property type="protein sequence ID" value="RWX46444.1"/>
    <property type="molecule type" value="Genomic_DNA"/>
</dbReference>
<feature type="signal peptide" evidence="1">
    <location>
        <begin position="1"/>
        <end position="27"/>
    </location>
</feature>
<keyword evidence="1" id="KW-0732">Signal</keyword>
<dbReference type="Proteomes" id="UP000287853">
    <property type="component" value="Unassembled WGS sequence"/>
</dbReference>
<dbReference type="InterPro" id="IPR023614">
    <property type="entry name" value="Porin_dom_sf"/>
</dbReference>
<dbReference type="AlphaFoldDB" id="A0A3S4TAH4"/>
<accession>A0A3S4TAH4</accession>
<keyword evidence="3" id="KW-1185">Reference proteome</keyword>
<evidence type="ECO:0000313" key="3">
    <source>
        <dbReference type="Proteomes" id="UP000287853"/>
    </source>
</evidence>
<organism evidence="2 3">
    <name type="scientific">Candidatus Electrothrix aarhusensis</name>
    <dbReference type="NCBI Taxonomy" id="1859131"/>
    <lineage>
        <taxon>Bacteria</taxon>
        <taxon>Pseudomonadati</taxon>
        <taxon>Thermodesulfobacteriota</taxon>
        <taxon>Desulfobulbia</taxon>
        <taxon>Desulfobulbales</taxon>
        <taxon>Desulfobulbaceae</taxon>
        <taxon>Candidatus Electrothrix</taxon>
    </lineage>
</organism>